<keyword evidence="7" id="KW-0539">Nucleus</keyword>
<gene>
    <name evidence="10" type="ORF">CEXT_267691</name>
</gene>
<keyword evidence="3" id="KW-0677">Repeat</keyword>
<dbReference type="GO" id="GO:0008270">
    <property type="term" value="F:zinc ion binding"/>
    <property type="evidence" value="ECO:0007669"/>
    <property type="project" value="UniProtKB-KW"/>
</dbReference>
<dbReference type="PROSITE" id="PS50157">
    <property type="entry name" value="ZINC_FINGER_C2H2_2"/>
    <property type="match status" value="2"/>
</dbReference>
<comment type="caution">
    <text evidence="10">The sequence shown here is derived from an EMBL/GenBank/DDBJ whole genome shotgun (WGS) entry which is preliminary data.</text>
</comment>
<protein>
    <recommendedName>
        <fullName evidence="9">C2H2-type domain-containing protein</fullName>
    </recommendedName>
</protein>
<dbReference type="PANTHER" id="PTHR23234">
    <property type="entry name" value="ZNF44 PROTEIN"/>
    <property type="match status" value="1"/>
</dbReference>
<feature type="domain" description="C2H2-type" evidence="9">
    <location>
        <begin position="40"/>
        <end position="68"/>
    </location>
</feature>
<organism evidence="10 11">
    <name type="scientific">Caerostris extrusa</name>
    <name type="common">Bark spider</name>
    <name type="synonym">Caerostris bankana</name>
    <dbReference type="NCBI Taxonomy" id="172846"/>
    <lineage>
        <taxon>Eukaryota</taxon>
        <taxon>Metazoa</taxon>
        <taxon>Ecdysozoa</taxon>
        <taxon>Arthropoda</taxon>
        <taxon>Chelicerata</taxon>
        <taxon>Arachnida</taxon>
        <taxon>Araneae</taxon>
        <taxon>Araneomorphae</taxon>
        <taxon>Entelegynae</taxon>
        <taxon>Araneoidea</taxon>
        <taxon>Araneidae</taxon>
        <taxon>Caerostris</taxon>
    </lineage>
</organism>
<dbReference type="FunFam" id="3.30.160.60:FF:000176">
    <property type="entry name" value="zinc finger protein 70"/>
    <property type="match status" value="1"/>
</dbReference>
<evidence type="ECO:0000313" key="10">
    <source>
        <dbReference type="EMBL" id="GIZ04522.1"/>
    </source>
</evidence>
<sequence>MDRFLQLIHLVQSFPVNVKRISAEKDPDPSVITRGCARSYACNYCGIKTFPFSSILTTHVRTHTGETLYGMHKCRISETHLTKHMRVHTGEKPYKCKQCDKCFAQSSTSQTLQQRPH</sequence>
<evidence type="ECO:0000259" key="9">
    <source>
        <dbReference type="PROSITE" id="PS50157"/>
    </source>
</evidence>
<keyword evidence="5" id="KW-0862">Zinc</keyword>
<dbReference type="Pfam" id="PF00096">
    <property type="entry name" value="zf-C2H2"/>
    <property type="match status" value="1"/>
</dbReference>
<keyword evidence="4 8" id="KW-0863">Zinc-finger</keyword>
<feature type="domain" description="C2H2-type" evidence="9">
    <location>
        <begin position="94"/>
        <end position="117"/>
    </location>
</feature>
<evidence type="ECO:0000256" key="3">
    <source>
        <dbReference type="ARBA" id="ARBA00022737"/>
    </source>
</evidence>
<evidence type="ECO:0000256" key="2">
    <source>
        <dbReference type="ARBA" id="ARBA00022723"/>
    </source>
</evidence>
<dbReference type="EMBL" id="BPLR01019099">
    <property type="protein sequence ID" value="GIZ04522.1"/>
    <property type="molecule type" value="Genomic_DNA"/>
</dbReference>
<proteinExistence type="predicted"/>
<dbReference type="FunFam" id="3.30.160.60:FF:000045">
    <property type="entry name" value="ZFP69 zinc finger protein B"/>
    <property type="match status" value="1"/>
</dbReference>
<reference evidence="10 11" key="1">
    <citation type="submission" date="2021-06" db="EMBL/GenBank/DDBJ databases">
        <title>Caerostris extrusa draft genome.</title>
        <authorList>
            <person name="Kono N."/>
            <person name="Arakawa K."/>
        </authorList>
    </citation>
    <scope>NUCLEOTIDE SEQUENCE [LARGE SCALE GENOMIC DNA]</scope>
</reference>
<dbReference type="GO" id="GO:0003677">
    <property type="term" value="F:DNA binding"/>
    <property type="evidence" value="ECO:0007669"/>
    <property type="project" value="UniProtKB-KW"/>
</dbReference>
<dbReference type="InterPro" id="IPR036236">
    <property type="entry name" value="Znf_C2H2_sf"/>
</dbReference>
<evidence type="ECO:0000256" key="6">
    <source>
        <dbReference type="ARBA" id="ARBA00023125"/>
    </source>
</evidence>
<dbReference type="Proteomes" id="UP001054945">
    <property type="component" value="Unassembled WGS sequence"/>
</dbReference>
<evidence type="ECO:0000256" key="4">
    <source>
        <dbReference type="ARBA" id="ARBA00022771"/>
    </source>
</evidence>
<dbReference type="SUPFAM" id="SSF57667">
    <property type="entry name" value="beta-beta-alpha zinc fingers"/>
    <property type="match status" value="2"/>
</dbReference>
<keyword evidence="2" id="KW-0479">Metal-binding</keyword>
<keyword evidence="6" id="KW-0238">DNA-binding</keyword>
<evidence type="ECO:0000256" key="1">
    <source>
        <dbReference type="ARBA" id="ARBA00004123"/>
    </source>
</evidence>
<keyword evidence="11" id="KW-1185">Reference proteome</keyword>
<comment type="subcellular location">
    <subcellularLocation>
        <location evidence="1">Nucleus</location>
    </subcellularLocation>
</comment>
<evidence type="ECO:0000256" key="5">
    <source>
        <dbReference type="ARBA" id="ARBA00022833"/>
    </source>
</evidence>
<evidence type="ECO:0000256" key="7">
    <source>
        <dbReference type="ARBA" id="ARBA00023242"/>
    </source>
</evidence>
<dbReference type="Gene3D" id="3.30.160.60">
    <property type="entry name" value="Classic Zinc Finger"/>
    <property type="match status" value="3"/>
</dbReference>
<dbReference type="GO" id="GO:0005634">
    <property type="term" value="C:nucleus"/>
    <property type="evidence" value="ECO:0007669"/>
    <property type="project" value="UniProtKB-SubCell"/>
</dbReference>
<evidence type="ECO:0000313" key="11">
    <source>
        <dbReference type="Proteomes" id="UP001054945"/>
    </source>
</evidence>
<name>A0AAV4YEB9_CAEEX</name>
<evidence type="ECO:0000256" key="8">
    <source>
        <dbReference type="PROSITE-ProRule" id="PRU00042"/>
    </source>
</evidence>
<dbReference type="InterPro" id="IPR050758">
    <property type="entry name" value="Znf_C2H2-type"/>
</dbReference>
<dbReference type="InterPro" id="IPR013087">
    <property type="entry name" value="Znf_C2H2_type"/>
</dbReference>
<accession>A0AAV4YEB9</accession>
<dbReference type="AlphaFoldDB" id="A0AAV4YEB9"/>
<dbReference type="PANTHER" id="PTHR23234:SF10">
    <property type="entry name" value="RIKEN CDNA 6720489N17 GENE-RELATED"/>
    <property type="match status" value="1"/>
</dbReference>